<dbReference type="Proteomes" id="UP000276834">
    <property type="component" value="Unassembled WGS sequence"/>
</dbReference>
<organism evidence="1 2">
    <name type="scientific">Chloebia gouldiae</name>
    <name type="common">Gouldian finch</name>
    <name type="synonym">Erythrura gouldiae</name>
    <dbReference type="NCBI Taxonomy" id="44316"/>
    <lineage>
        <taxon>Eukaryota</taxon>
        <taxon>Metazoa</taxon>
        <taxon>Chordata</taxon>
        <taxon>Craniata</taxon>
        <taxon>Vertebrata</taxon>
        <taxon>Euteleostomi</taxon>
        <taxon>Archelosauria</taxon>
        <taxon>Archosauria</taxon>
        <taxon>Dinosauria</taxon>
        <taxon>Saurischia</taxon>
        <taxon>Theropoda</taxon>
        <taxon>Coelurosauria</taxon>
        <taxon>Aves</taxon>
        <taxon>Neognathae</taxon>
        <taxon>Neoaves</taxon>
        <taxon>Telluraves</taxon>
        <taxon>Australaves</taxon>
        <taxon>Passeriformes</taxon>
        <taxon>Passeroidea</taxon>
        <taxon>Passeridae</taxon>
        <taxon>Chloebia</taxon>
    </lineage>
</organism>
<comment type="caution">
    <text evidence="1">The sequence shown here is derived from an EMBL/GenBank/DDBJ whole genome shotgun (WGS) entry which is preliminary data.</text>
</comment>
<keyword evidence="2" id="KW-1185">Reference proteome</keyword>
<proteinExistence type="predicted"/>
<name>A0A3L8S3B1_CHLGU</name>
<evidence type="ECO:0000313" key="1">
    <source>
        <dbReference type="EMBL" id="RLV96726.1"/>
    </source>
</evidence>
<reference evidence="1 2" key="1">
    <citation type="journal article" date="2018" name="Proc. R. Soc. B">
        <title>A non-coding region near Follistatin controls head colour polymorphism in the Gouldian finch.</title>
        <authorList>
            <person name="Toomey M.B."/>
            <person name="Marques C.I."/>
            <person name="Andrade P."/>
            <person name="Araujo P.M."/>
            <person name="Sabatino S."/>
            <person name="Gazda M.A."/>
            <person name="Afonso S."/>
            <person name="Lopes R.J."/>
            <person name="Corbo J.C."/>
            <person name="Carneiro M."/>
        </authorList>
    </citation>
    <scope>NUCLEOTIDE SEQUENCE [LARGE SCALE GENOMIC DNA]</scope>
    <source>
        <strain evidence="1">Red01</strain>
        <tissue evidence="1">Muscle</tissue>
    </source>
</reference>
<protein>
    <submittedName>
        <fullName evidence="1">Uncharacterized protein</fullName>
    </submittedName>
</protein>
<sequence>MLEFVQELHPFFFKDSFPLATPPAVDCKWLLVFAVTSPLCGAAPQMNPCAFSGCEEKSIL</sequence>
<evidence type="ECO:0000313" key="2">
    <source>
        <dbReference type="Proteomes" id="UP000276834"/>
    </source>
</evidence>
<accession>A0A3L8S3B1</accession>
<gene>
    <name evidence="1" type="ORF">DV515_00012509</name>
</gene>
<feature type="non-terminal residue" evidence="1">
    <location>
        <position position="60"/>
    </location>
</feature>
<dbReference type="EMBL" id="QUSF01000069">
    <property type="protein sequence ID" value="RLV96726.1"/>
    <property type="molecule type" value="Genomic_DNA"/>
</dbReference>
<dbReference type="AlphaFoldDB" id="A0A3L8S3B1"/>